<reference evidence="2" key="1">
    <citation type="journal article" date="2019" name="Int. J. Syst. Evol. Microbiol.">
        <title>The Global Catalogue of Microorganisms (GCM) 10K type strain sequencing project: providing services to taxonomists for standard genome sequencing and annotation.</title>
        <authorList>
            <consortium name="The Broad Institute Genomics Platform"/>
            <consortium name="The Broad Institute Genome Sequencing Center for Infectious Disease"/>
            <person name="Wu L."/>
            <person name="Ma J."/>
        </authorList>
    </citation>
    <scope>NUCLEOTIDE SEQUENCE [LARGE SCALE GENOMIC DNA]</scope>
    <source>
        <strain evidence="2">CGMCC 1.3240</strain>
    </source>
</reference>
<organism evidence="1 2">
    <name type="scientific">Paenibacillus solisilvae</name>
    <dbReference type="NCBI Taxonomy" id="2486751"/>
    <lineage>
        <taxon>Bacteria</taxon>
        <taxon>Bacillati</taxon>
        <taxon>Bacillota</taxon>
        <taxon>Bacilli</taxon>
        <taxon>Bacillales</taxon>
        <taxon>Paenibacillaceae</taxon>
        <taxon>Paenibacillus</taxon>
    </lineage>
</organism>
<dbReference type="PANTHER" id="PTHR43649:SF12">
    <property type="entry name" value="DIACETYLCHITOBIOSE BINDING PROTEIN DASA"/>
    <property type="match status" value="1"/>
</dbReference>
<dbReference type="Pfam" id="PF01547">
    <property type="entry name" value="SBP_bac_1"/>
    <property type="match status" value="1"/>
</dbReference>
<dbReference type="RefSeq" id="WP_379187945.1">
    <property type="nucleotide sequence ID" value="NZ_JBHSOW010000032.1"/>
</dbReference>
<dbReference type="PANTHER" id="PTHR43649">
    <property type="entry name" value="ARABINOSE-BINDING PROTEIN-RELATED"/>
    <property type="match status" value="1"/>
</dbReference>
<dbReference type="InterPro" id="IPR006059">
    <property type="entry name" value="SBP"/>
</dbReference>
<name>A0ABW0VX38_9BACL</name>
<proteinExistence type="predicted"/>
<protein>
    <submittedName>
        <fullName evidence="1">Extracellular solute-binding protein</fullName>
    </submittedName>
</protein>
<dbReference type="Proteomes" id="UP001596047">
    <property type="component" value="Unassembled WGS sequence"/>
</dbReference>
<keyword evidence="2" id="KW-1185">Reference proteome</keyword>
<evidence type="ECO:0000313" key="2">
    <source>
        <dbReference type="Proteomes" id="UP001596047"/>
    </source>
</evidence>
<dbReference type="SUPFAM" id="SSF53850">
    <property type="entry name" value="Periplasmic binding protein-like II"/>
    <property type="match status" value="1"/>
</dbReference>
<comment type="caution">
    <text evidence="1">The sequence shown here is derived from an EMBL/GenBank/DDBJ whole genome shotgun (WGS) entry which is preliminary data.</text>
</comment>
<sequence>MILAALLLAGCSQGGNEAGSSAASTGGTAAKTEQVTLKVGIFDRGNSPAGVTVTDNYWTDHVQKNFGDPNNIKVEFVPIPRTDATDKVNVMMSSGDAPDIVFANTNVLTSYGYAKDGGLLALDELIDQYGPNLKKYLAPTLERGKVDGVQYSIPGRRVNTGKYENLIRLDWLDKLGLPMPQTTDEVYQALKAFKEKDPGQTGGKVIPLGFSLTPASIEPIVWSFIHDGLTDEQRYTLSESMGYPLLLPGHKDAVQFLNKLYNEGLMSPDFALDKDEKQVFQDVMTGKVGMYSDNLGNSYNATPGIAKVLTQNVSGAKLVPVDPYTNNAGKHLKPEYDPTGFYLMVPASSKRGAEAIKYLDWMAQPEVLFTLMNGVEGEDYKLADGVPIRIESDATSKRMYNSGDITMITQGADFGSNEKNWAAAAASVPEEFQQYVKDAYKMSLTDTIRYANFTTPIEAENKYIPTLQDKYEEIIVKSVMAKPEAFSKTYDDLLKDYMASGGDAIVKERTEAYQAMKK</sequence>
<dbReference type="InterPro" id="IPR050490">
    <property type="entry name" value="Bact_solute-bd_prot1"/>
</dbReference>
<evidence type="ECO:0000313" key="1">
    <source>
        <dbReference type="EMBL" id="MFC5649279.1"/>
    </source>
</evidence>
<dbReference type="Gene3D" id="3.40.190.10">
    <property type="entry name" value="Periplasmic binding protein-like II"/>
    <property type="match status" value="2"/>
</dbReference>
<dbReference type="EMBL" id="JBHSOW010000032">
    <property type="protein sequence ID" value="MFC5649279.1"/>
    <property type="molecule type" value="Genomic_DNA"/>
</dbReference>
<accession>A0ABW0VX38</accession>
<gene>
    <name evidence="1" type="ORF">ACFPYJ_09080</name>
</gene>